<accession>A0A0E9VDQ9</accession>
<proteinExistence type="predicted"/>
<organism evidence="2">
    <name type="scientific">Anguilla anguilla</name>
    <name type="common">European freshwater eel</name>
    <name type="synonym">Muraena anguilla</name>
    <dbReference type="NCBI Taxonomy" id="7936"/>
    <lineage>
        <taxon>Eukaryota</taxon>
        <taxon>Metazoa</taxon>
        <taxon>Chordata</taxon>
        <taxon>Craniata</taxon>
        <taxon>Vertebrata</taxon>
        <taxon>Euteleostomi</taxon>
        <taxon>Actinopterygii</taxon>
        <taxon>Neopterygii</taxon>
        <taxon>Teleostei</taxon>
        <taxon>Anguilliformes</taxon>
        <taxon>Anguillidae</taxon>
        <taxon>Anguilla</taxon>
    </lineage>
</organism>
<dbReference type="AlphaFoldDB" id="A0A0E9VDQ9"/>
<evidence type="ECO:0000256" key="1">
    <source>
        <dbReference type="SAM" id="MobiDB-lite"/>
    </source>
</evidence>
<dbReference type="EMBL" id="GBXM01032421">
    <property type="protein sequence ID" value="JAH76156.1"/>
    <property type="molecule type" value="Transcribed_RNA"/>
</dbReference>
<name>A0A0E9VDQ9_ANGAN</name>
<sequence length="50" mass="5636">MLWPPAEQKRNCCMNGKGGKVEAGPHKTLQPGQVRTMGVIHKNLWFLFIS</sequence>
<protein>
    <submittedName>
        <fullName evidence="2">Uncharacterized protein</fullName>
    </submittedName>
</protein>
<evidence type="ECO:0000313" key="2">
    <source>
        <dbReference type="EMBL" id="JAH76156.1"/>
    </source>
</evidence>
<feature type="region of interest" description="Disordered" evidence="1">
    <location>
        <begin position="1"/>
        <end position="29"/>
    </location>
</feature>
<reference evidence="2" key="1">
    <citation type="submission" date="2014-11" db="EMBL/GenBank/DDBJ databases">
        <authorList>
            <person name="Amaro Gonzalez C."/>
        </authorList>
    </citation>
    <scope>NUCLEOTIDE SEQUENCE</scope>
</reference>
<reference evidence="2" key="2">
    <citation type="journal article" date="2015" name="Fish Shellfish Immunol.">
        <title>Early steps in the European eel (Anguilla anguilla)-Vibrio vulnificus interaction in the gills: Role of the RtxA13 toxin.</title>
        <authorList>
            <person name="Callol A."/>
            <person name="Pajuelo D."/>
            <person name="Ebbesson L."/>
            <person name="Teles M."/>
            <person name="MacKenzie S."/>
            <person name="Amaro C."/>
        </authorList>
    </citation>
    <scope>NUCLEOTIDE SEQUENCE</scope>
</reference>